<proteinExistence type="predicted"/>
<dbReference type="GeneID" id="73337983"/>
<dbReference type="RefSeq" id="XP_049140116.1">
    <property type="nucleotide sequence ID" value="XM_049282973.1"/>
</dbReference>
<evidence type="ECO:0000313" key="1">
    <source>
        <dbReference type="EMBL" id="UQC78479.1"/>
    </source>
</evidence>
<dbReference type="KEGG" id="clup:CLUP02_03956"/>
<gene>
    <name evidence="1" type="ORF">CLUP02_03956</name>
</gene>
<dbReference type="EMBL" id="CP019474">
    <property type="protein sequence ID" value="UQC78479.1"/>
    <property type="molecule type" value="Genomic_DNA"/>
</dbReference>
<reference evidence="1" key="1">
    <citation type="journal article" date="2021" name="Mol. Plant Microbe Interact.">
        <title>Complete Genome Sequence of the Plant-Pathogenic Fungus Colletotrichum lupini.</title>
        <authorList>
            <person name="Baroncelli R."/>
            <person name="Pensec F."/>
            <person name="Da Lio D."/>
            <person name="Boufleur T."/>
            <person name="Vicente I."/>
            <person name="Sarrocco S."/>
            <person name="Picot A."/>
            <person name="Baraldi E."/>
            <person name="Sukno S."/>
            <person name="Thon M."/>
            <person name="Le Floch G."/>
        </authorList>
    </citation>
    <scope>NUCLEOTIDE SEQUENCE</scope>
    <source>
        <strain evidence="1">IMI 504893</strain>
    </source>
</reference>
<dbReference type="Proteomes" id="UP000830671">
    <property type="component" value="Chromosome 2"/>
</dbReference>
<dbReference type="AlphaFoldDB" id="A0A9Q8SJJ5"/>
<protein>
    <submittedName>
        <fullName evidence="1">Uncharacterized protein</fullName>
    </submittedName>
</protein>
<sequence length="55" mass="5793">MPHASTALVRVCGRGSADIASQAAWNPSISLHLATELCLCSRLFLPVCPSSALLR</sequence>
<accession>A0A9Q8SJJ5</accession>
<evidence type="ECO:0000313" key="2">
    <source>
        <dbReference type="Proteomes" id="UP000830671"/>
    </source>
</evidence>
<organism evidence="1 2">
    <name type="scientific">Colletotrichum lupini</name>
    <dbReference type="NCBI Taxonomy" id="145971"/>
    <lineage>
        <taxon>Eukaryota</taxon>
        <taxon>Fungi</taxon>
        <taxon>Dikarya</taxon>
        <taxon>Ascomycota</taxon>
        <taxon>Pezizomycotina</taxon>
        <taxon>Sordariomycetes</taxon>
        <taxon>Hypocreomycetidae</taxon>
        <taxon>Glomerellales</taxon>
        <taxon>Glomerellaceae</taxon>
        <taxon>Colletotrichum</taxon>
        <taxon>Colletotrichum acutatum species complex</taxon>
    </lineage>
</organism>
<keyword evidence="2" id="KW-1185">Reference proteome</keyword>
<name>A0A9Q8SJJ5_9PEZI</name>